<accession>A0ACC8EPI1</accession>
<dbReference type="Proteomes" id="UP000250078">
    <property type="component" value="Unassembled WGS sequence"/>
</dbReference>
<proteinExistence type="predicted"/>
<evidence type="ECO:0000313" key="1">
    <source>
        <dbReference type="EMBL" id="OCK88315.1"/>
    </source>
</evidence>
<name>A0ACC8EPI1_9PEZI</name>
<keyword evidence="2" id="KW-1185">Reference proteome</keyword>
<protein>
    <submittedName>
        <fullName evidence="1">Uncharacterized protein</fullName>
    </submittedName>
</protein>
<reference evidence="1 2" key="1">
    <citation type="journal article" date="2016" name="Nat. Commun.">
        <title>Ectomycorrhizal ecology is imprinted in the genome of the dominant symbiotic fungus Cenococcum geophilum.</title>
        <authorList>
            <consortium name="DOE Joint Genome Institute"/>
            <person name="Peter M."/>
            <person name="Kohler A."/>
            <person name="Ohm R.A."/>
            <person name="Kuo A."/>
            <person name="Krutzmann J."/>
            <person name="Morin E."/>
            <person name="Arend M."/>
            <person name="Barry K.W."/>
            <person name="Binder M."/>
            <person name="Choi C."/>
            <person name="Clum A."/>
            <person name="Copeland A."/>
            <person name="Grisel N."/>
            <person name="Haridas S."/>
            <person name="Kipfer T."/>
            <person name="LaButti K."/>
            <person name="Lindquist E."/>
            <person name="Lipzen A."/>
            <person name="Maire R."/>
            <person name="Meier B."/>
            <person name="Mihaltcheva S."/>
            <person name="Molinier V."/>
            <person name="Murat C."/>
            <person name="Poggeler S."/>
            <person name="Quandt C.A."/>
            <person name="Sperisen C."/>
            <person name="Tritt A."/>
            <person name="Tisserant E."/>
            <person name="Crous P.W."/>
            <person name="Henrissat B."/>
            <person name="Nehls U."/>
            <person name="Egli S."/>
            <person name="Spatafora J.W."/>
            <person name="Grigoriev I.V."/>
            <person name="Martin F.M."/>
        </authorList>
    </citation>
    <scope>NUCLEOTIDE SEQUENCE [LARGE SCALE GENOMIC DNA]</scope>
    <source>
        <strain evidence="1 2">1.58</strain>
    </source>
</reference>
<organism evidence="1 2">
    <name type="scientific">Cenococcum geophilum 1.58</name>
    <dbReference type="NCBI Taxonomy" id="794803"/>
    <lineage>
        <taxon>Eukaryota</taxon>
        <taxon>Fungi</taxon>
        <taxon>Dikarya</taxon>
        <taxon>Ascomycota</taxon>
        <taxon>Pezizomycotina</taxon>
        <taxon>Dothideomycetes</taxon>
        <taxon>Pleosporomycetidae</taxon>
        <taxon>Gloniales</taxon>
        <taxon>Gloniaceae</taxon>
        <taxon>Cenococcum</taxon>
    </lineage>
</organism>
<dbReference type="EMBL" id="KV748244">
    <property type="protein sequence ID" value="OCK88315.1"/>
    <property type="molecule type" value="Genomic_DNA"/>
</dbReference>
<evidence type="ECO:0000313" key="2">
    <source>
        <dbReference type="Proteomes" id="UP000250078"/>
    </source>
</evidence>
<gene>
    <name evidence="1" type="ORF">K441DRAFT_700633</name>
</gene>
<sequence length="825" mass="90343">MSESSKIREFPEISNKLTAPTKKSLFERQKAEAEAKRLREEAETAAVLEDFVKSFEGDDDDTPASKLGSRPGDGGFVPRGGLGGISGPPKRHFAGPLRNSGPGSLGPAPSLSRKRAFDGSHLQSRDKEQGLFAYEESSSRRIDAVTEFQASDGEDEMGASTKAAEQEVRKPTLHLSSLPPGTSVAVIRSLIPSNLNVESVKVLPPAAPSSTERKSMSAIVILAKGTPASDIDSTVNSLQKKYLGWGYYLSLSRFLSSSALGPMTQVSGLRDPGVSSLPFGARPAYSGPGQSLSRAPPPGTHRGGFAPPTSYNAGGPGQYGRGPAPTQVPVTPPSDLKQLKLIHKTTESLIKHGPEFEALLMSRAEVQKDEKWAWIWDSRSVGGIWYRWRIWEILSGMHRDRDSRKRLTEPQLVFDASAPWAMPEEGLQFEFTTKLTEFVSDSEYNSSDDEDSGNEGRRRHYHSGAPPEAGISEQTQKAYLNPLEKARLTWLLATLPTTTARLRKGDVARVTAFAITHAGHGIDEVVEMLISNIEKPFAWSSANPDRKKDEQDREKREQDDKQEKEDPSSSKLIALYLISDILSASSTSGVRHAWRYRQLFENVLKQRKVFESLGRLDKDMEWGRLKAEKWKRSVSNVLTLWEGWCVFGQDSQAHFMDVFASPPLTQAEKDVAAKAVAEEAAAKKKASSASKVKWKKIDAKQQQSVRPSNPGGAPSADVDGEPMDEDIDGEPMADIDGEPMADIDGELMVDIDGEPMADTDGEPMDEDVDGMPMEESEAEMKESKSADSTVPTSSAPAPSKEERAAARARRQRPKAEDMFADSDDD</sequence>